<dbReference type="RefSeq" id="WP_171654564.1">
    <property type="nucleotide sequence ID" value="NZ_WHOD01000097.1"/>
</dbReference>
<proteinExistence type="predicted"/>
<organism evidence="1 2">
    <name type="scientific">Paenibacillus foliorum</name>
    <dbReference type="NCBI Taxonomy" id="2654974"/>
    <lineage>
        <taxon>Bacteria</taxon>
        <taxon>Bacillati</taxon>
        <taxon>Bacillota</taxon>
        <taxon>Bacilli</taxon>
        <taxon>Bacillales</taxon>
        <taxon>Paenibacillaceae</taxon>
        <taxon>Paenibacillus</taxon>
    </lineage>
</organism>
<dbReference type="AlphaFoldDB" id="A0A972GXG8"/>
<gene>
    <name evidence="1" type="ORF">GC093_24380</name>
</gene>
<evidence type="ECO:0000313" key="2">
    <source>
        <dbReference type="Proteomes" id="UP000641588"/>
    </source>
</evidence>
<evidence type="ECO:0000313" key="1">
    <source>
        <dbReference type="EMBL" id="NOU96329.1"/>
    </source>
</evidence>
<comment type="caution">
    <text evidence="1">The sequence shown here is derived from an EMBL/GenBank/DDBJ whole genome shotgun (WGS) entry which is preliminary data.</text>
</comment>
<keyword evidence="2" id="KW-1185">Reference proteome</keyword>
<dbReference type="EMBL" id="WHOD01000097">
    <property type="protein sequence ID" value="NOU96329.1"/>
    <property type="molecule type" value="Genomic_DNA"/>
</dbReference>
<name>A0A972GXG8_9BACL</name>
<accession>A0A972GXG8</accession>
<reference evidence="1" key="1">
    <citation type="submission" date="2019-10" db="EMBL/GenBank/DDBJ databases">
        <title>Description of Paenibacillus glebae sp. nov.</title>
        <authorList>
            <person name="Carlier A."/>
            <person name="Qi S."/>
        </authorList>
    </citation>
    <scope>NUCLEOTIDE SEQUENCE</scope>
    <source>
        <strain evidence="1">LMG 31456</strain>
    </source>
</reference>
<dbReference type="Proteomes" id="UP000641588">
    <property type="component" value="Unassembled WGS sequence"/>
</dbReference>
<protein>
    <submittedName>
        <fullName evidence="1">Uncharacterized protein</fullName>
    </submittedName>
</protein>
<sequence length="71" mass="8109">MLREFLNQDVNIYFIDGQNVHGGKITDIDEKYVKYESDVYINIIPISSIRSVQLQTGERKNATAVRGFSLS</sequence>